<proteinExistence type="predicted"/>
<reference evidence="1" key="1">
    <citation type="submission" date="2021-01" db="EMBL/GenBank/DDBJ databases">
        <title>Whole genome shotgun sequence of Actinoplanes cyaneus NBRC 14990.</title>
        <authorList>
            <person name="Komaki H."/>
            <person name="Tamura T."/>
        </authorList>
    </citation>
    <scope>NUCLEOTIDE SEQUENCE</scope>
    <source>
        <strain evidence="1">NBRC 14990</strain>
    </source>
</reference>
<comment type="caution">
    <text evidence="1">The sequence shown here is derived from an EMBL/GenBank/DDBJ whole genome shotgun (WGS) entry which is preliminary data.</text>
</comment>
<dbReference type="AlphaFoldDB" id="A0A919M2W0"/>
<dbReference type="Proteomes" id="UP000619479">
    <property type="component" value="Unassembled WGS sequence"/>
</dbReference>
<sequence>MSTIITFYTAANDDAAEDQGPGRDKVVLGNFDVFASLEEWESLLLDRSIDDVDGPEQVNDEESPIILGFLPALTKALAAANPATLADLTQRWVTARKQDGETLDPAQARTIVDAVAALARSRRKLYCQVA</sequence>
<evidence type="ECO:0000313" key="2">
    <source>
        <dbReference type="Proteomes" id="UP000619479"/>
    </source>
</evidence>
<dbReference type="RefSeq" id="WP_203738029.1">
    <property type="nucleotide sequence ID" value="NZ_BAAAUC010000002.1"/>
</dbReference>
<protein>
    <submittedName>
        <fullName evidence="1">Uncharacterized protein</fullName>
    </submittedName>
</protein>
<gene>
    <name evidence="1" type="ORF">Acy02nite_04390</name>
</gene>
<keyword evidence="2" id="KW-1185">Reference proteome</keyword>
<organism evidence="1 2">
    <name type="scientific">Actinoplanes cyaneus</name>
    <dbReference type="NCBI Taxonomy" id="52696"/>
    <lineage>
        <taxon>Bacteria</taxon>
        <taxon>Bacillati</taxon>
        <taxon>Actinomycetota</taxon>
        <taxon>Actinomycetes</taxon>
        <taxon>Micromonosporales</taxon>
        <taxon>Micromonosporaceae</taxon>
        <taxon>Actinoplanes</taxon>
    </lineage>
</organism>
<evidence type="ECO:0000313" key="1">
    <source>
        <dbReference type="EMBL" id="GID62558.1"/>
    </source>
</evidence>
<accession>A0A919M2W0</accession>
<dbReference type="EMBL" id="BOMH01000002">
    <property type="protein sequence ID" value="GID62558.1"/>
    <property type="molecule type" value="Genomic_DNA"/>
</dbReference>
<name>A0A919M2W0_9ACTN</name>